<dbReference type="OrthoDB" id="9801679at2"/>
<proteinExistence type="predicted"/>
<organism evidence="2 3">
    <name type="scientific">Pontibacillus yanchengensis</name>
    <dbReference type="NCBI Taxonomy" id="462910"/>
    <lineage>
        <taxon>Bacteria</taxon>
        <taxon>Bacillati</taxon>
        <taxon>Bacillota</taxon>
        <taxon>Bacilli</taxon>
        <taxon>Bacillales</taxon>
        <taxon>Bacillaceae</taxon>
        <taxon>Pontibacillus</taxon>
    </lineage>
</organism>
<accession>A0A6I5A408</accession>
<feature type="signal peptide" evidence="1">
    <location>
        <begin position="1"/>
        <end position="19"/>
    </location>
</feature>
<evidence type="ECO:0000313" key="3">
    <source>
        <dbReference type="Proteomes" id="UP000468638"/>
    </source>
</evidence>
<gene>
    <name evidence="2" type="ORF">GLW05_11735</name>
</gene>
<evidence type="ECO:0000313" key="2">
    <source>
        <dbReference type="EMBL" id="MYL34269.1"/>
    </source>
</evidence>
<comment type="caution">
    <text evidence="2">The sequence shown here is derived from an EMBL/GenBank/DDBJ whole genome shotgun (WGS) entry which is preliminary data.</text>
</comment>
<evidence type="ECO:0000256" key="1">
    <source>
        <dbReference type="SAM" id="SignalP"/>
    </source>
</evidence>
<dbReference type="Proteomes" id="UP000468638">
    <property type="component" value="Unassembled WGS sequence"/>
</dbReference>
<dbReference type="AlphaFoldDB" id="A0A6I5A408"/>
<dbReference type="RefSeq" id="WP_160848571.1">
    <property type="nucleotide sequence ID" value="NZ_WMEQ01000008.1"/>
</dbReference>
<dbReference type="EMBL" id="WMEQ01000008">
    <property type="protein sequence ID" value="MYL34269.1"/>
    <property type="molecule type" value="Genomic_DNA"/>
</dbReference>
<feature type="chain" id="PRO_5039350383" evidence="1">
    <location>
        <begin position="20"/>
        <end position="154"/>
    </location>
</feature>
<sequence length="154" mass="16580">MKRFSKLLAVSTIATTAFTFTPAITSTVDAAEKATITDIVFSYDGNELTVSYEQFSDAQFGGSGGVLKFFDKNPEIHSVGLENGSYVDYEIFVDALFDSSDDSNSLEVLGELSTNSENTMTDSEISAFIEVSEFGDDGEPVLPEAVVPEVISID</sequence>
<reference evidence="2 3" key="1">
    <citation type="submission" date="2019-11" db="EMBL/GenBank/DDBJ databases">
        <title>Genome sequences of 17 halophilic strains isolated from different environments.</title>
        <authorList>
            <person name="Furrow R.E."/>
        </authorList>
    </citation>
    <scope>NUCLEOTIDE SEQUENCE [LARGE SCALE GENOMIC DNA]</scope>
    <source>
        <strain evidence="2 3">22514_16_FS</strain>
    </source>
</reference>
<name>A0A6I5A408_9BACI</name>
<protein>
    <submittedName>
        <fullName evidence="2">Uncharacterized protein</fullName>
    </submittedName>
</protein>
<keyword evidence="1" id="KW-0732">Signal</keyword>